<dbReference type="AlphaFoldDB" id="X0UZ04"/>
<feature type="non-terminal residue" evidence="2">
    <location>
        <position position="223"/>
    </location>
</feature>
<organism evidence="2">
    <name type="scientific">marine sediment metagenome</name>
    <dbReference type="NCBI Taxonomy" id="412755"/>
    <lineage>
        <taxon>unclassified sequences</taxon>
        <taxon>metagenomes</taxon>
        <taxon>ecological metagenomes</taxon>
    </lineage>
</organism>
<evidence type="ECO:0000313" key="2">
    <source>
        <dbReference type="EMBL" id="GAG11050.1"/>
    </source>
</evidence>
<dbReference type="PANTHER" id="PTHR33376:SF5">
    <property type="entry name" value="EXTRACYTOPLASMIC SOLUTE RECEPTOR PROTEIN"/>
    <property type="match status" value="1"/>
</dbReference>
<dbReference type="GO" id="GO:0055085">
    <property type="term" value="P:transmembrane transport"/>
    <property type="evidence" value="ECO:0007669"/>
    <property type="project" value="InterPro"/>
</dbReference>
<dbReference type="NCBIfam" id="NF037995">
    <property type="entry name" value="TRAP_S1"/>
    <property type="match status" value="1"/>
</dbReference>
<evidence type="ECO:0000256" key="1">
    <source>
        <dbReference type="ARBA" id="ARBA00022729"/>
    </source>
</evidence>
<accession>X0UZ04</accession>
<keyword evidence="1" id="KW-0732">Signal</keyword>
<sequence length="223" mass="25300">MFQTRIEEMSGGRIVIDQLYWDGGLVPWNETHNALRAGTLDIIFDWGEPWIDTMPVGNVEYIASMLGKNIQQNWVLFGGYSGHGFGFTELMREEYLEKEGVYYIAPHFSDHSTFFLKEPIEKYDDLKGRRLWTSRVLGKIMEPTGMVSVVIPPEELYTSLASGIIDGVEWGGCACGWDMGWHEVAKYVTFPHVLPVVTASYTMMPDTWEALPDDLKYIGEAAV</sequence>
<dbReference type="Pfam" id="PF03480">
    <property type="entry name" value="DctP"/>
    <property type="match status" value="1"/>
</dbReference>
<dbReference type="InterPro" id="IPR038404">
    <property type="entry name" value="TRAP_DctP_sf"/>
</dbReference>
<gene>
    <name evidence="2" type="ORF">S01H1_33432</name>
</gene>
<dbReference type="EMBL" id="BARS01020756">
    <property type="protein sequence ID" value="GAG11050.1"/>
    <property type="molecule type" value="Genomic_DNA"/>
</dbReference>
<dbReference type="InterPro" id="IPR018389">
    <property type="entry name" value="DctP_fam"/>
</dbReference>
<name>X0UZ04_9ZZZZ</name>
<reference evidence="2" key="1">
    <citation type="journal article" date="2014" name="Front. Microbiol.">
        <title>High frequency of phylogenetically diverse reductive dehalogenase-homologous genes in deep subseafloor sedimentary metagenomes.</title>
        <authorList>
            <person name="Kawai M."/>
            <person name="Futagami T."/>
            <person name="Toyoda A."/>
            <person name="Takaki Y."/>
            <person name="Nishi S."/>
            <person name="Hori S."/>
            <person name="Arai W."/>
            <person name="Tsubouchi T."/>
            <person name="Morono Y."/>
            <person name="Uchiyama I."/>
            <person name="Ito T."/>
            <person name="Fujiyama A."/>
            <person name="Inagaki F."/>
            <person name="Takami H."/>
        </authorList>
    </citation>
    <scope>NUCLEOTIDE SEQUENCE</scope>
    <source>
        <strain evidence="2">Expedition CK06-06</strain>
    </source>
</reference>
<protein>
    <submittedName>
        <fullName evidence="2">Uncharacterized protein</fullName>
    </submittedName>
</protein>
<comment type="caution">
    <text evidence="2">The sequence shown here is derived from an EMBL/GenBank/DDBJ whole genome shotgun (WGS) entry which is preliminary data.</text>
</comment>
<dbReference type="Gene3D" id="3.40.190.170">
    <property type="entry name" value="Bacterial extracellular solute-binding protein, family 7"/>
    <property type="match status" value="1"/>
</dbReference>
<dbReference type="PANTHER" id="PTHR33376">
    <property type="match status" value="1"/>
</dbReference>
<proteinExistence type="predicted"/>